<dbReference type="Proteomes" id="UP001139971">
    <property type="component" value="Unassembled WGS sequence"/>
</dbReference>
<dbReference type="InterPro" id="IPR052943">
    <property type="entry name" value="TMTC_O-mannosyl-trnsfr"/>
</dbReference>
<dbReference type="InterPro" id="IPR002201">
    <property type="entry name" value="Glyco_trans_9"/>
</dbReference>
<protein>
    <submittedName>
        <fullName evidence="1">Tetratricopeptide repeat-containing glycosyltransferase family protein</fullName>
    </submittedName>
</protein>
<dbReference type="SMART" id="SM00028">
    <property type="entry name" value="TPR"/>
    <property type="match status" value="4"/>
</dbReference>
<name>A0A9X3YJZ8_9GAMM</name>
<dbReference type="AlphaFoldDB" id="A0A9X3YJZ8"/>
<reference evidence="1" key="1">
    <citation type="submission" date="2023-02" db="EMBL/GenBank/DDBJ databases">
        <title>Tahibacter soli sp. nov. isolated from soil.</title>
        <authorList>
            <person name="Baek J.H."/>
            <person name="Lee J.K."/>
            <person name="Choi D.G."/>
            <person name="Jeon C.O."/>
        </authorList>
    </citation>
    <scope>NUCLEOTIDE SEQUENCE</scope>
    <source>
        <strain evidence="1">BL</strain>
    </source>
</reference>
<comment type="caution">
    <text evidence="1">The sequence shown here is derived from an EMBL/GenBank/DDBJ whole genome shotgun (WGS) entry which is preliminary data.</text>
</comment>
<proteinExistence type="predicted"/>
<dbReference type="PANTHER" id="PTHR44809">
    <property type="match status" value="1"/>
</dbReference>
<dbReference type="SUPFAM" id="SSF48452">
    <property type="entry name" value="TPR-like"/>
    <property type="match status" value="1"/>
</dbReference>
<dbReference type="GO" id="GO:0016757">
    <property type="term" value="F:glycosyltransferase activity"/>
    <property type="evidence" value="ECO:0007669"/>
    <property type="project" value="InterPro"/>
</dbReference>
<dbReference type="Gene3D" id="3.40.50.2000">
    <property type="entry name" value="Glycogen Phosphorylase B"/>
    <property type="match status" value="1"/>
</dbReference>
<dbReference type="InterPro" id="IPR011990">
    <property type="entry name" value="TPR-like_helical_dom_sf"/>
</dbReference>
<dbReference type="Pfam" id="PF01075">
    <property type="entry name" value="Glyco_transf_9"/>
    <property type="match status" value="1"/>
</dbReference>
<dbReference type="InterPro" id="IPR019734">
    <property type="entry name" value="TPR_rpt"/>
</dbReference>
<sequence>MNAILADSDAALARAAQLARAGALADAAAVLADAVAAQPASVPAIVSLAALHQALGAPHAAFDVLVRALAHMPERAELHYAMAGVLRDVGDAGQAVAACDEALRLQPGWADAYNRLGQLHESAGRPLAALLNYDAAAAAAPAWHAPRHNQATMFARLGRRENAETALRASLALAPDFAPSHNDLASLLLTDGRYDEAWPHYEWRFGGAAPPKFPGSTAPVWNGEPLDGAVVMVWIEQGLGDHLQFARCVRAIGERGGRCWLQVPAPLFALYASLAGVERLVRHDETVEGYDWQIPLLSLARIAGAPHGDAIAPVPYLRAPPLVDAQREALAAHDDGTFKVGFVRASLRSHPAAARRDCPLDALLPLANVPGVRLYSLQFGEESGALAGTNAVDLGPVLGDFAQTAALVEAMDLIITVDTAMAHLAGALGRPTWLLVGEPADWRWQRERDDSPWYPSMRLFRQREPGEWGDAIARVAAALQALVVD</sequence>
<organism evidence="1 2">
    <name type="scientific">Tahibacter soli</name>
    <dbReference type="NCBI Taxonomy" id="2983605"/>
    <lineage>
        <taxon>Bacteria</taxon>
        <taxon>Pseudomonadati</taxon>
        <taxon>Pseudomonadota</taxon>
        <taxon>Gammaproteobacteria</taxon>
        <taxon>Lysobacterales</taxon>
        <taxon>Rhodanobacteraceae</taxon>
        <taxon>Tahibacter</taxon>
    </lineage>
</organism>
<evidence type="ECO:0000313" key="2">
    <source>
        <dbReference type="Proteomes" id="UP001139971"/>
    </source>
</evidence>
<dbReference type="EMBL" id="JAOVZO020000014">
    <property type="protein sequence ID" value="MDC8012640.1"/>
    <property type="molecule type" value="Genomic_DNA"/>
</dbReference>
<dbReference type="RefSeq" id="WP_263545026.1">
    <property type="nucleotide sequence ID" value="NZ_JAOVZO020000014.1"/>
</dbReference>
<dbReference type="PANTHER" id="PTHR44809:SF1">
    <property type="entry name" value="PROTEIN O-MANNOSYL-TRANSFERASE TMTC1"/>
    <property type="match status" value="1"/>
</dbReference>
<dbReference type="SUPFAM" id="SSF53756">
    <property type="entry name" value="UDP-Glycosyltransferase/glycogen phosphorylase"/>
    <property type="match status" value="1"/>
</dbReference>
<gene>
    <name evidence="1" type="ORF">OD750_008775</name>
</gene>
<dbReference type="Gene3D" id="1.25.40.10">
    <property type="entry name" value="Tetratricopeptide repeat domain"/>
    <property type="match status" value="1"/>
</dbReference>
<evidence type="ECO:0000313" key="1">
    <source>
        <dbReference type="EMBL" id="MDC8012640.1"/>
    </source>
</evidence>
<accession>A0A9X3YJZ8</accession>
<keyword evidence="2" id="KW-1185">Reference proteome</keyword>